<protein>
    <submittedName>
        <fullName evidence="2">Uncharacterized protein</fullName>
    </submittedName>
</protein>
<proteinExistence type="predicted"/>
<evidence type="ECO:0000313" key="3">
    <source>
        <dbReference type="Proteomes" id="UP000800094"/>
    </source>
</evidence>
<reference evidence="2" key="1">
    <citation type="journal article" date="2020" name="Stud. Mycol.">
        <title>101 Dothideomycetes genomes: a test case for predicting lifestyles and emergence of pathogens.</title>
        <authorList>
            <person name="Haridas S."/>
            <person name="Albert R."/>
            <person name="Binder M."/>
            <person name="Bloem J."/>
            <person name="Labutti K."/>
            <person name="Salamov A."/>
            <person name="Andreopoulos B."/>
            <person name="Baker S."/>
            <person name="Barry K."/>
            <person name="Bills G."/>
            <person name="Bluhm B."/>
            <person name="Cannon C."/>
            <person name="Castanera R."/>
            <person name="Culley D."/>
            <person name="Daum C."/>
            <person name="Ezra D."/>
            <person name="Gonzalez J."/>
            <person name="Henrissat B."/>
            <person name="Kuo A."/>
            <person name="Liang C."/>
            <person name="Lipzen A."/>
            <person name="Lutzoni F."/>
            <person name="Magnuson J."/>
            <person name="Mondo S."/>
            <person name="Nolan M."/>
            <person name="Ohm R."/>
            <person name="Pangilinan J."/>
            <person name="Park H.-J."/>
            <person name="Ramirez L."/>
            <person name="Alfaro M."/>
            <person name="Sun H."/>
            <person name="Tritt A."/>
            <person name="Yoshinaga Y."/>
            <person name="Zwiers L.-H."/>
            <person name="Turgeon B."/>
            <person name="Goodwin S."/>
            <person name="Spatafora J."/>
            <person name="Crous P."/>
            <person name="Grigoriev I."/>
        </authorList>
    </citation>
    <scope>NUCLEOTIDE SEQUENCE</scope>
    <source>
        <strain evidence="2">CBS 122368</strain>
    </source>
</reference>
<evidence type="ECO:0000313" key="2">
    <source>
        <dbReference type="EMBL" id="KAF2245013.1"/>
    </source>
</evidence>
<dbReference type="EMBL" id="ML987202">
    <property type="protein sequence ID" value="KAF2245013.1"/>
    <property type="molecule type" value="Genomic_DNA"/>
</dbReference>
<dbReference type="Proteomes" id="UP000800094">
    <property type="component" value="Unassembled WGS sequence"/>
</dbReference>
<keyword evidence="1" id="KW-0472">Membrane</keyword>
<sequence length="306" mass="34665">MYPCFAPSSDLKARYRTTPLRRLQYPNPRLLLPLGYRFRVLQDFIFFLPTLLFPLLLLLQRLPPRDLRTIQLRNKRRPLPNLDRPFLRRQLDHILPRIHLPHIISLPILLIPTGSSPSISPFTLFKISSSGVSPLISGSPCALRFWPHFLRRRRMQMKATAKRMMTTPATPTPTPMVVVIVRPRCGFSVGDGEGVGVAGVGVDDDVVVVVSVVRVAIAAIRVDCNGRGCGLAQMALHRAMESEWRRAKRTSCEIERRLGGREREPVPRSLLRRFMAAGVFVGIFGLGRARDRARDPSEWLQDAGRR</sequence>
<dbReference type="GeneID" id="54589812"/>
<dbReference type="AlphaFoldDB" id="A0A6A6I610"/>
<gene>
    <name evidence="2" type="ORF">BU26DRAFT_90911</name>
</gene>
<feature type="transmembrane region" description="Helical" evidence="1">
    <location>
        <begin position="40"/>
        <end position="59"/>
    </location>
</feature>
<keyword evidence="1" id="KW-1133">Transmembrane helix</keyword>
<dbReference type="RefSeq" id="XP_033680017.1">
    <property type="nucleotide sequence ID" value="XM_033836482.1"/>
</dbReference>
<name>A0A6A6I610_9PLEO</name>
<keyword evidence="3" id="KW-1185">Reference proteome</keyword>
<accession>A0A6A6I610</accession>
<organism evidence="2 3">
    <name type="scientific">Trematosphaeria pertusa</name>
    <dbReference type="NCBI Taxonomy" id="390896"/>
    <lineage>
        <taxon>Eukaryota</taxon>
        <taxon>Fungi</taxon>
        <taxon>Dikarya</taxon>
        <taxon>Ascomycota</taxon>
        <taxon>Pezizomycotina</taxon>
        <taxon>Dothideomycetes</taxon>
        <taxon>Pleosporomycetidae</taxon>
        <taxon>Pleosporales</taxon>
        <taxon>Massarineae</taxon>
        <taxon>Trematosphaeriaceae</taxon>
        <taxon>Trematosphaeria</taxon>
    </lineage>
</organism>
<keyword evidence="1" id="KW-0812">Transmembrane</keyword>
<evidence type="ECO:0000256" key="1">
    <source>
        <dbReference type="SAM" id="Phobius"/>
    </source>
</evidence>